<feature type="compositionally biased region" description="Polar residues" evidence="3">
    <location>
        <begin position="1323"/>
        <end position="1333"/>
    </location>
</feature>
<comment type="similarity">
    <text evidence="1 2">Belongs to the SCAR/WAVE family.</text>
</comment>
<dbReference type="GO" id="GO:0071933">
    <property type="term" value="F:Arp2/3 complex binding"/>
    <property type="evidence" value="ECO:0007669"/>
    <property type="project" value="TreeGrafter"/>
</dbReference>
<dbReference type="PANTHER" id="PTHR12902:SF1">
    <property type="entry name" value="WISKOTT-ALDRICH SYNDROME PROTEIN FAMILY MEMBER"/>
    <property type="match status" value="1"/>
</dbReference>
<dbReference type="Proteomes" id="UP000585474">
    <property type="component" value="Unassembled WGS sequence"/>
</dbReference>
<accession>A0A7J0EBK3</accession>
<feature type="compositionally biased region" description="Basic and acidic residues" evidence="3">
    <location>
        <begin position="637"/>
        <end position="648"/>
    </location>
</feature>
<dbReference type="GO" id="GO:0034237">
    <property type="term" value="F:protein kinase A regulatory subunit binding"/>
    <property type="evidence" value="ECO:0007669"/>
    <property type="project" value="TreeGrafter"/>
</dbReference>
<sequence>MPLTRSQIRNEYSLADPELYRAADKDDPEALLEGVAMAGLVGILRQLGDLAESVSLSWSILLYSSGWVWDLLELEIFGLVQFWFAAEIFHNLHEEVMATAARGNGLMARVQQVDAEFPTIEKALLSQTSHSLFFYNTGVDWHPNLHMDQNLITQGDLPRFVMDSYEECRGPPRLFLLDKFDVAGAGACLKRYTDPSFFKVDSPSSGITNADVRRDKKTRKAKKKGLRWRNGETPEVLPTSHTKLHQLFLEESVENHIDDPAHRVKLKRTLNGFPFDSKPGKSYMDKFLKTCKLDHNVVREIAVTSSPLKLPSNIGGESGIEILEICTVSPEKELSLRKRRPCSSPDVEETGEEPSIYQLNEEVDHGISEVSGTNPVCEADNVLSTLNEKEIADDGEQKIEHSVDGYRSDDVASEVDNYMDALATMDSEIETDTEWRAKYDLHSLNIKNQGMESDANEEQHDLQAHFSDSQSTGSSTAMDEGNSSSRKEISSLSYSDSISDLAEHTLSDDDVSAKILPSTGVCEAEIVDMSSDRRSVNGESPSTQAPEHVVFNGVCIEEAHTGIFRSEFGKPPYSSWLTDSTRELLPVDPEKSSNEGLSVGPELDEIYSEHKELKNAYINPGENKTCLGDILQSTSNHSDDPSQARDDFPPEMFSESHSLDELNEEDTHILSHGSLHHSCVLELAPGKNSSENSPDDVLQVEYAEDECPKISVDSHTDLSHSVASHVLERHLDSALPELETYDPDMKPDGVASEAGALPLYGEIAITSLPTVDIEQATDFSKQHFPGMSENVPSLELDSAEVGSLYSGEKNLDGTSNAAVGRELGVFSPDMDMFGEFPDDFKFPSEFQKSADPPLVPEGHLDVLTGTFHSEVVNVAAGGSGTHCDDNGDDGKSLSVSCTNVQEESISILQGSGQNVMEANGVCSPEHLQESATEKEAGNQTSRQNVMEANGVCSSEHLQKSATEKEVDYLAAASSDLDSVLCNTVSCDDSHSELLNDVPDSVMAAVSGYGLQIANATTVPLSADQHDQYSESKSAQQIDAIETADDAISSTTHHIADLRSPVEQNVDLQDDQFDVESQRDENSEPKTSQQINVGENVDDIEPLPIHHIAELGTPLEQNVELQNDQFDVESHHEASSEPLSMIELFQSPDQLDQERLNDTSSKFYDTCSPSQFAVSEFFPQLDVSENANNPSSSVLPPFGLLPEVSQLNLGDIPPLPPLPPMQWRIGKVQQVSLDSERGLEGNNLDFFPPILPSTVNENAQLGHVAMEGEIAQPSNPFLPLSALKDENSLLGYENLAIRMVHPDPSSWQMPVLGKQNSSEEDFPTSDTTQSTNTFERSEHGFLASDGRTTQPTMHPFSPAINVADTVFTFPSRSLPDKTDHPLQQSATEISSEDEKLQGCSVISDGKAVNLPETTYPPLIPQDDQPQIIFSTSVGQTAWPASTSILHPPVEEEGKPNGNLQTKLPRPRNPLIDAVVAHDKSKLRKVTEQIRTHVGQKKLRKKIQYWNKYERRAWSGLENPPNTSHPSSNGRGDGDSGGLRRRRKLVVGEGLEVREEVEFGGESAGERLGGEVDGGDPVRGVAFDAVTGAGIGAGPFGGDGGEGGHDGVGSTTEQTQNPYRKAAELMENNGGSSCGGGDSDRQKLSRVVSDCVRRWFQDTLKEAKAGDLAMQVLVGQMYYNGYGVPKDAQKVKSLSYSVSILLTGRIWMARASRVRSSVWKVSNKRPGDLLLSFCAHAHVLVLPYSCMQGYNASDSDSDESNGDAPD</sequence>
<feature type="region of interest" description="Disordered" evidence="3">
    <location>
        <begin position="1513"/>
        <end position="1539"/>
    </location>
</feature>
<feature type="compositionally biased region" description="Polar residues" evidence="3">
    <location>
        <begin position="1518"/>
        <end position="1527"/>
    </location>
</feature>
<feature type="region of interest" description="Disordered" evidence="3">
    <location>
        <begin position="1594"/>
        <end position="1614"/>
    </location>
</feature>
<feature type="region of interest" description="Disordered" evidence="3">
    <location>
        <begin position="466"/>
        <end position="490"/>
    </location>
</feature>
<feature type="compositionally biased region" description="Polar residues" evidence="3">
    <location>
        <begin position="466"/>
        <end position="484"/>
    </location>
</feature>
<evidence type="ECO:0000313" key="5">
    <source>
        <dbReference type="Proteomes" id="UP000585474"/>
    </source>
</evidence>
<protein>
    <recommendedName>
        <fullName evidence="2">Protein SCAR</fullName>
    </recommendedName>
    <alternativeName>
        <fullName evidence="2">Protein WAVE</fullName>
    </alternativeName>
</protein>
<dbReference type="InterPro" id="IPR028288">
    <property type="entry name" value="SCAR/WAVE_fam"/>
</dbReference>
<feature type="region of interest" description="Disordered" evidence="3">
    <location>
        <begin position="1370"/>
        <end position="1394"/>
    </location>
</feature>
<feature type="region of interest" description="Disordered" evidence="3">
    <location>
        <begin position="628"/>
        <end position="656"/>
    </location>
</feature>
<keyword evidence="2" id="KW-0963">Cytoplasm</keyword>
<feature type="region of interest" description="Disordered" evidence="3">
    <location>
        <begin position="1310"/>
        <end position="1336"/>
    </location>
</feature>
<dbReference type="EMBL" id="BJWL01000003">
    <property type="protein sequence ID" value="GFY83848.1"/>
    <property type="molecule type" value="Genomic_DNA"/>
</dbReference>
<evidence type="ECO:0000313" key="4">
    <source>
        <dbReference type="EMBL" id="GFY83848.1"/>
    </source>
</evidence>
<keyword evidence="2" id="KW-0009">Actin-binding</keyword>
<evidence type="ECO:0000256" key="1">
    <source>
        <dbReference type="ARBA" id="ARBA00006993"/>
    </source>
</evidence>
<keyword evidence="5" id="KW-1185">Reference proteome</keyword>
<keyword evidence="2" id="KW-0206">Cytoskeleton</keyword>
<organism evidence="4 5">
    <name type="scientific">Actinidia rufa</name>
    <dbReference type="NCBI Taxonomy" id="165716"/>
    <lineage>
        <taxon>Eukaryota</taxon>
        <taxon>Viridiplantae</taxon>
        <taxon>Streptophyta</taxon>
        <taxon>Embryophyta</taxon>
        <taxon>Tracheophyta</taxon>
        <taxon>Spermatophyta</taxon>
        <taxon>Magnoliopsida</taxon>
        <taxon>eudicotyledons</taxon>
        <taxon>Gunneridae</taxon>
        <taxon>Pentapetalae</taxon>
        <taxon>asterids</taxon>
        <taxon>Ericales</taxon>
        <taxon>Actinidiaceae</taxon>
        <taxon>Actinidia</taxon>
    </lineage>
</organism>
<dbReference type="Gene3D" id="1.20.5.340">
    <property type="match status" value="1"/>
</dbReference>
<dbReference type="GO" id="GO:0003779">
    <property type="term" value="F:actin binding"/>
    <property type="evidence" value="ECO:0007669"/>
    <property type="project" value="UniProtKB-UniRule"/>
</dbReference>
<evidence type="ECO:0000256" key="2">
    <source>
        <dbReference type="RuleBase" id="RU367034"/>
    </source>
</evidence>
<dbReference type="GO" id="GO:0005856">
    <property type="term" value="C:cytoskeleton"/>
    <property type="evidence" value="ECO:0007669"/>
    <property type="project" value="UniProtKB-SubCell"/>
</dbReference>
<dbReference type="Gene3D" id="6.10.280.150">
    <property type="match status" value="1"/>
</dbReference>
<evidence type="ECO:0000256" key="3">
    <source>
        <dbReference type="SAM" id="MobiDB-lite"/>
    </source>
</evidence>
<comment type="function">
    <text evidence="2">Involved in regulation of actin and microtubule organization. Part of a WAVE complex that activates the Arp2/3 complex.</text>
</comment>
<comment type="caution">
    <text evidence="4">The sequence shown here is derived from an EMBL/GenBank/DDBJ whole genome shotgun (WGS) entry which is preliminary data.</text>
</comment>
<gene>
    <name evidence="4" type="ORF">Acr_03g0006220</name>
</gene>
<proteinExistence type="inferred from homology"/>
<comment type="subcellular location">
    <subcellularLocation>
        <location evidence="2">Cytoplasm</location>
        <location evidence="2">Cytoskeleton</location>
    </subcellularLocation>
</comment>
<dbReference type="OrthoDB" id="1929108at2759"/>
<dbReference type="GO" id="GO:0030036">
    <property type="term" value="P:actin cytoskeleton organization"/>
    <property type="evidence" value="ECO:0007669"/>
    <property type="project" value="UniProtKB-UniRule"/>
</dbReference>
<name>A0A7J0EBK3_9ERIC</name>
<dbReference type="GO" id="GO:2000601">
    <property type="term" value="P:positive regulation of Arp2/3 complex-mediated actin nucleation"/>
    <property type="evidence" value="ECO:0007669"/>
    <property type="project" value="TreeGrafter"/>
</dbReference>
<dbReference type="PANTHER" id="PTHR12902">
    <property type="entry name" value="WASP-1"/>
    <property type="match status" value="1"/>
</dbReference>
<reference evidence="4 5" key="1">
    <citation type="submission" date="2019-07" db="EMBL/GenBank/DDBJ databases">
        <title>De Novo Assembly of kiwifruit Actinidia rufa.</title>
        <authorList>
            <person name="Sugita-Konishi S."/>
            <person name="Sato K."/>
            <person name="Mori E."/>
            <person name="Abe Y."/>
            <person name="Kisaki G."/>
            <person name="Hamano K."/>
            <person name="Suezawa K."/>
            <person name="Otani M."/>
            <person name="Fukuda T."/>
            <person name="Manabe T."/>
            <person name="Gomi K."/>
            <person name="Tabuchi M."/>
            <person name="Akimitsu K."/>
            <person name="Kataoka I."/>
        </authorList>
    </citation>
    <scope>NUCLEOTIDE SEQUENCE [LARGE SCALE GENOMIC DNA]</scope>
    <source>
        <strain evidence="5">cv. Fuchu</strain>
    </source>
</reference>